<gene>
    <name evidence="9" type="ORF">SAMN04488505_1153</name>
</gene>
<dbReference type="PRINTS" id="PR00372">
    <property type="entry name" value="FYWHYDRXLASE"/>
</dbReference>
<accession>A0A1H8KDA0</accession>
<dbReference type="SUPFAM" id="SSF56534">
    <property type="entry name" value="Aromatic aminoacid monoxygenases, catalytic and oligomerization domains"/>
    <property type="match status" value="1"/>
</dbReference>
<dbReference type="NCBIfam" id="NF008877">
    <property type="entry name" value="PRK11913.1-2"/>
    <property type="match status" value="1"/>
</dbReference>
<evidence type="ECO:0000256" key="6">
    <source>
        <dbReference type="ARBA" id="ARBA00023033"/>
    </source>
</evidence>
<dbReference type="Pfam" id="PF00351">
    <property type="entry name" value="Biopterin_H"/>
    <property type="match status" value="1"/>
</dbReference>
<sequence>MYPEQNYLLYTEEDHRTWTTLFERQSSTILRIAATEFQKGFKQLSLAPDRVANMEMVNNMLYPATGWKVIPVEGLVPNRDFFTMLINKQFPVTVHMRKPHEIDFAELPDIFHDVYGHVPMLMNSLFCEFMANYSSIAINYAENDDIVNYFGRLYWFTLEMGLIRENDILKPYGGAILTSSGEVKNIDDSRIPKHAFNLQQIISTPYDNLKIQQEYFYIDSFYQLFDSLKDMRRLADSLAVKSHV</sequence>
<keyword evidence="5 7" id="KW-0408">Iron</keyword>
<evidence type="ECO:0000313" key="9">
    <source>
        <dbReference type="EMBL" id="SEN90815.1"/>
    </source>
</evidence>
<proteinExistence type="inferred from homology"/>
<evidence type="ECO:0000256" key="7">
    <source>
        <dbReference type="PIRSR" id="PIRSR601273-2"/>
    </source>
</evidence>
<evidence type="ECO:0000259" key="8">
    <source>
        <dbReference type="PROSITE" id="PS51410"/>
    </source>
</evidence>
<keyword evidence="4" id="KW-0560">Oxidoreductase</keyword>
<dbReference type="GO" id="GO:0004505">
    <property type="term" value="F:phenylalanine 4-monooxygenase activity"/>
    <property type="evidence" value="ECO:0007669"/>
    <property type="project" value="UniProtKB-ARBA"/>
</dbReference>
<comment type="similarity">
    <text evidence="2">Belongs to the biopterin-dependent aromatic amino acid hydroxylase family.</text>
</comment>
<dbReference type="EMBL" id="FOBB01000015">
    <property type="protein sequence ID" value="SEN90815.1"/>
    <property type="molecule type" value="Genomic_DNA"/>
</dbReference>
<name>A0A1H8KDA0_9BACT</name>
<dbReference type="InterPro" id="IPR001273">
    <property type="entry name" value="ArAA_hydroxylase"/>
</dbReference>
<organism evidence="9 10">
    <name type="scientific">Chitinophaga rupis</name>
    <dbReference type="NCBI Taxonomy" id="573321"/>
    <lineage>
        <taxon>Bacteria</taxon>
        <taxon>Pseudomonadati</taxon>
        <taxon>Bacteroidota</taxon>
        <taxon>Chitinophagia</taxon>
        <taxon>Chitinophagales</taxon>
        <taxon>Chitinophagaceae</taxon>
        <taxon>Chitinophaga</taxon>
    </lineage>
</organism>
<evidence type="ECO:0000256" key="3">
    <source>
        <dbReference type="ARBA" id="ARBA00022723"/>
    </source>
</evidence>
<comment type="cofactor">
    <cofactor evidence="1 7">
        <name>Fe(2+)</name>
        <dbReference type="ChEBI" id="CHEBI:29033"/>
    </cofactor>
</comment>
<dbReference type="Proteomes" id="UP000198984">
    <property type="component" value="Unassembled WGS sequence"/>
</dbReference>
<dbReference type="STRING" id="573321.SAMN04488505_1153"/>
<keyword evidence="3 7" id="KW-0479">Metal-binding</keyword>
<dbReference type="GO" id="GO:0005506">
    <property type="term" value="F:iron ion binding"/>
    <property type="evidence" value="ECO:0007669"/>
    <property type="project" value="InterPro"/>
</dbReference>
<dbReference type="PANTHER" id="PTHR11473">
    <property type="entry name" value="AROMATIC AMINO ACID HYDROXYLASE"/>
    <property type="match status" value="1"/>
</dbReference>
<evidence type="ECO:0000256" key="2">
    <source>
        <dbReference type="ARBA" id="ARBA00009712"/>
    </source>
</evidence>
<keyword evidence="6" id="KW-0503">Monooxygenase</keyword>
<feature type="binding site" evidence="7">
    <location>
        <position position="117"/>
    </location>
    <ligand>
        <name>Fe cation</name>
        <dbReference type="ChEBI" id="CHEBI:24875"/>
    </ligand>
</feature>
<evidence type="ECO:0000256" key="1">
    <source>
        <dbReference type="ARBA" id="ARBA00001954"/>
    </source>
</evidence>
<dbReference type="PANTHER" id="PTHR11473:SF24">
    <property type="entry name" value="PHENYLALANINE-4-HYDROXYLASE"/>
    <property type="match status" value="1"/>
</dbReference>
<evidence type="ECO:0000256" key="4">
    <source>
        <dbReference type="ARBA" id="ARBA00023002"/>
    </source>
</evidence>
<protein>
    <submittedName>
        <fullName evidence="9">Phenylalanine 4-hydroxylase</fullName>
    </submittedName>
</protein>
<dbReference type="InterPro" id="IPR019774">
    <property type="entry name" value="Aromatic-AA_hydroxylase_C"/>
</dbReference>
<dbReference type="Gene3D" id="1.10.800.10">
    <property type="entry name" value="Aromatic amino acid hydroxylase"/>
    <property type="match status" value="1"/>
</dbReference>
<feature type="domain" description="Biopterin-dependent aromatic amino acid hydroxylase family profile" evidence="8">
    <location>
        <begin position="1"/>
        <end position="244"/>
    </location>
</feature>
<evidence type="ECO:0000256" key="5">
    <source>
        <dbReference type="ARBA" id="ARBA00023004"/>
    </source>
</evidence>
<dbReference type="RefSeq" id="WP_089921322.1">
    <property type="nucleotide sequence ID" value="NZ_FOBB01000015.1"/>
</dbReference>
<evidence type="ECO:0000313" key="10">
    <source>
        <dbReference type="Proteomes" id="UP000198984"/>
    </source>
</evidence>
<dbReference type="PROSITE" id="PS00367">
    <property type="entry name" value="BH4_AAA_HYDROXYL_1"/>
    <property type="match status" value="1"/>
</dbReference>
<dbReference type="AlphaFoldDB" id="A0A1H8KDA0"/>
<feature type="binding site" evidence="7">
    <location>
        <position position="112"/>
    </location>
    <ligand>
        <name>Fe cation</name>
        <dbReference type="ChEBI" id="CHEBI:24875"/>
    </ligand>
</feature>
<dbReference type="PROSITE" id="PS51410">
    <property type="entry name" value="BH4_AAA_HYDROXYL_2"/>
    <property type="match status" value="1"/>
</dbReference>
<dbReference type="InterPro" id="IPR036329">
    <property type="entry name" value="Aro-AA_hydroxylase_C_sf"/>
</dbReference>
<dbReference type="InterPro" id="IPR018301">
    <property type="entry name" value="ArAA_hydroxylase_Fe/CU_BS"/>
</dbReference>
<feature type="binding site" evidence="7">
    <location>
        <position position="159"/>
    </location>
    <ligand>
        <name>Fe cation</name>
        <dbReference type="ChEBI" id="CHEBI:24875"/>
    </ligand>
</feature>
<dbReference type="OrthoDB" id="9780502at2"/>
<dbReference type="InterPro" id="IPR036951">
    <property type="entry name" value="ArAA_hydroxylase_sf"/>
</dbReference>
<reference evidence="9 10" key="1">
    <citation type="submission" date="2016-10" db="EMBL/GenBank/DDBJ databases">
        <authorList>
            <person name="de Groot N.N."/>
        </authorList>
    </citation>
    <scope>NUCLEOTIDE SEQUENCE [LARGE SCALE GENOMIC DNA]</scope>
    <source>
        <strain evidence="9 10">DSM 21039</strain>
    </source>
</reference>
<keyword evidence="10" id="KW-1185">Reference proteome</keyword>